<dbReference type="EMBL" id="CAQQ02093341">
    <property type="status" value="NOT_ANNOTATED_CDS"/>
    <property type="molecule type" value="Genomic_DNA"/>
</dbReference>
<dbReference type="AlphaFoldDB" id="T1GSS2"/>
<evidence type="ECO:0000313" key="2">
    <source>
        <dbReference type="Proteomes" id="UP000015102"/>
    </source>
</evidence>
<protein>
    <submittedName>
        <fullName evidence="1">Uncharacterized protein</fullName>
    </submittedName>
</protein>
<organism evidence="1 2">
    <name type="scientific">Megaselia scalaris</name>
    <name type="common">Humpbacked fly</name>
    <name type="synonym">Phora scalaris</name>
    <dbReference type="NCBI Taxonomy" id="36166"/>
    <lineage>
        <taxon>Eukaryota</taxon>
        <taxon>Metazoa</taxon>
        <taxon>Ecdysozoa</taxon>
        <taxon>Arthropoda</taxon>
        <taxon>Hexapoda</taxon>
        <taxon>Insecta</taxon>
        <taxon>Pterygota</taxon>
        <taxon>Neoptera</taxon>
        <taxon>Endopterygota</taxon>
        <taxon>Diptera</taxon>
        <taxon>Brachycera</taxon>
        <taxon>Muscomorpha</taxon>
        <taxon>Platypezoidea</taxon>
        <taxon>Phoridae</taxon>
        <taxon>Megaseliini</taxon>
        <taxon>Megaselia</taxon>
    </lineage>
</organism>
<name>T1GSS2_MEGSC</name>
<sequence length="116" mass="12989">MNCLRSTNINKEIRAKPRDQGKCKVNCACKESLTPLDREKRKLPDAHFAAKNAVLGFVFNKVDNLLDSKTRFVEALDRSNIEKNKEYNITAPVPIRDFQSLITAVVSPKIQSGAVS</sequence>
<dbReference type="EnsemblMetazoa" id="MESCA006733-RA">
    <property type="protein sequence ID" value="MESCA006733-PA"/>
    <property type="gene ID" value="MESCA006733"/>
</dbReference>
<dbReference type="Proteomes" id="UP000015102">
    <property type="component" value="Unassembled WGS sequence"/>
</dbReference>
<accession>T1GSS2</accession>
<evidence type="ECO:0000313" key="1">
    <source>
        <dbReference type="EnsemblMetazoa" id="MESCA006733-PA"/>
    </source>
</evidence>
<keyword evidence="2" id="KW-1185">Reference proteome</keyword>
<reference evidence="2" key="1">
    <citation type="submission" date="2013-02" db="EMBL/GenBank/DDBJ databases">
        <authorList>
            <person name="Hughes D."/>
        </authorList>
    </citation>
    <scope>NUCLEOTIDE SEQUENCE</scope>
    <source>
        <strain>Durham</strain>
        <strain evidence="2">NC isolate 2 -- Noor lab</strain>
    </source>
</reference>
<reference evidence="1" key="2">
    <citation type="submission" date="2015-06" db="UniProtKB">
        <authorList>
            <consortium name="EnsemblMetazoa"/>
        </authorList>
    </citation>
    <scope>IDENTIFICATION</scope>
</reference>
<proteinExistence type="predicted"/>
<dbReference type="HOGENOM" id="CLU_2099655_0_0_1"/>